<reference evidence="10 11" key="1">
    <citation type="submission" date="2018-03" db="EMBL/GenBank/DDBJ databases">
        <title>Ahniella affigens gen. nov., sp. nov., a gammaproteobacterium isolated from sandy soil near a stream.</title>
        <authorList>
            <person name="Ko Y."/>
            <person name="Kim J.-H."/>
        </authorList>
    </citation>
    <scope>NUCLEOTIDE SEQUENCE [LARGE SCALE GENOMIC DNA]</scope>
    <source>
        <strain evidence="10 11">D13</strain>
    </source>
</reference>
<dbReference type="InterPro" id="IPR043519">
    <property type="entry name" value="NT_sf"/>
</dbReference>
<evidence type="ECO:0000256" key="4">
    <source>
        <dbReference type="ARBA" id="ARBA00022840"/>
    </source>
</evidence>
<keyword evidence="3 7" id="KW-0547">Nucleotide-binding</keyword>
<comment type="catalytic activity">
    <reaction evidence="7">
        <text>[glutamine synthetase]-O(4)-(5'-adenylyl)-L-tyrosine + phosphate = [glutamine synthetase]-L-tyrosine + ADP</text>
        <dbReference type="Rhea" id="RHEA:43716"/>
        <dbReference type="Rhea" id="RHEA-COMP:10660"/>
        <dbReference type="Rhea" id="RHEA-COMP:10661"/>
        <dbReference type="ChEBI" id="CHEBI:43474"/>
        <dbReference type="ChEBI" id="CHEBI:46858"/>
        <dbReference type="ChEBI" id="CHEBI:83624"/>
        <dbReference type="ChEBI" id="CHEBI:456216"/>
        <dbReference type="EC" id="2.7.7.89"/>
    </reaction>
</comment>
<evidence type="ECO:0000256" key="1">
    <source>
        <dbReference type="ARBA" id="ARBA00022679"/>
    </source>
</evidence>
<dbReference type="EC" id="2.7.7.89" evidence="7"/>
<dbReference type="GO" id="GO:0005524">
    <property type="term" value="F:ATP binding"/>
    <property type="evidence" value="ECO:0007669"/>
    <property type="project" value="UniProtKB-UniRule"/>
</dbReference>
<dbReference type="HAMAP" id="MF_00802">
    <property type="entry name" value="GlnE"/>
    <property type="match status" value="1"/>
</dbReference>
<gene>
    <name evidence="7" type="primary">glnE</name>
    <name evidence="10" type="ORF">C7S18_19025</name>
</gene>
<sequence length="1001" mass="112778">MPGTNASRTRVRPPIYDEPSLRHVWSVFRQRARRNLRASQSRRHGALQSLLPCHAEARRVFGAFRIRGRVRVHRPRPGRDRSNDRRRARQLCRNRLSQAVRSLPAELAAWLPQRRAELGLNAEVATPDLDQVLLASDLAFDVFRREPDLITHFLTHGEIATSDLPALDDPDFAGALRRYRRRGSLALIVADVLKQATVAETLLAATALAERCIEHALQRAEAELTPRFGQARHPDGLPMRLAVIGMGKLGGGELNFSSDVDLILTFAEAGETDGPRRLSHEEFFTKVGQRLAQLLGDVSVDGFVARVDYRLRPFGSAGRLAWTFDAMEHYYQREGRDWERYAWIKARTVAGDRAGGATLIDTLRPFIYRRYLDFTAIEGLREMKSRIDLEVDRRDLDGNLKLGPGGIRECEFMVQLAQLIRGGRESKLRTPSFYRALSAAIDSGFLTSDEGNGVRDHYEFLRRVENRVQMFADEQTHALPHDTLTRRRIAWTLGYADTAALDAAIGSVRHAVGTLFQRVLDPPARNKPLRLGEELTETPAQLIEHFGSSVAEAFHSLLNSLAVRRMDTAAKSRFERATPRLLHEANLQALTDPQVERLLRLLYAIAGRSSYLALLAERRGARERVVEVFKRSSFLAERVIAHPLLLDELLDERQGKDFDPAREFAQHLARAPQDDPEALLTALNEARQSALFRIGLDWLAGRLQALACSQALSQLAELSLHRAYELVRREHEAQHGRLGDGLLVVAYGSFGGAELGFASDLDLVFLYCDVDDEQLSDGPRPLDRARYFARMAQRLLHWLGTSTRAGSLYEVDMRLRPDGAKGLLVSSLRTFADYQQTRAWTYEQQALVRARVVCGAESGREHFARVRADVLAKPRDPDALHTEVRSMRARWRQELDRSDHLHFDLKQGEGGLVDLEFFLQRLVLAHGCQHPELLRATETWALIDQANALGLISGANADTLRTGHQAWLHRALDCTLDGRPRVIMTTPEVQASAEIMARLLN</sequence>
<dbReference type="GO" id="GO:0008882">
    <property type="term" value="F:[glutamate-ammonia-ligase] adenylyltransferase activity"/>
    <property type="evidence" value="ECO:0007669"/>
    <property type="project" value="UniProtKB-UniRule"/>
</dbReference>
<dbReference type="FunFam" id="1.20.120.330:FF:000005">
    <property type="entry name" value="Bifunctional glutamine synthetase adenylyltransferase/adenylyl-removing enzyme"/>
    <property type="match status" value="1"/>
</dbReference>
<keyword evidence="2 7" id="KW-0548">Nucleotidyltransferase</keyword>
<dbReference type="GO" id="GO:0005829">
    <property type="term" value="C:cytosol"/>
    <property type="evidence" value="ECO:0007669"/>
    <property type="project" value="TreeGrafter"/>
</dbReference>
<evidence type="ECO:0000256" key="3">
    <source>
        <dbReference type="ARBA" id="ARBA00022741"/>
    </source>
</evidence>
<evidence type="ECO:0000313" key="10">
    <source>
        <dbReference type="EMBL" id="AVP99133.1"/>
    </source>
</evidence>
<evidence type="ECO:0000256" key="7">
    <source>
        <dbReference type="HAMAP-Rule" id="MF_00802"/>
    </source>
</evidence>
<evidence type="ECO:0000256" key="5">
    <source>
        <dbReference type="ARBA" id="ARBA00022842"/>
    </source>
</evidence>
<dbReference type="CDD" id="cd05401">
    <property type="entry name" value="NT_GlnE_GlnD_like"/>
    <property type="match status" value="2"/>
</dbReference>
<dbReference type="SUPFAM" id="SSF81301">
    <property type="entry name" value="Nucleotidyltransferase"/>
    <property type="match status" value="2"/>
</dbReference>
<dbReference type="InterPro" id="IPR023057">
    <property type="entry name" value="GlnE"/>
</dbReference>
<keyword evidence="6 7" id="KW-0511">Multifunctional enzyme</keyword>
<dbReference type="Gene3D" id="3.30.460.10">
    <property type="entry name" value="Beta Polymerase, domain 2"/>
    <property type="match status" value="2"/>
</dbReference>
<dbReference type="GO" id="GO:0000820">
    <property type="term" value="P:regulation of glutamine family amino acid metabolic process"/>
    <property type="evidence" value="ECO:0007669"/>
    <property type="project" value="UniProtKB-UniRule"/>
</dbReference>
<dbReference type="KEGG" id="xba:C7S18_19025"/>
<dbReference type="Pfam" id="PF08335">
    <property type="entry name" value="GlnD_UR_UTase"/>
    <property type="match status" value="2"/>
</dbReference>
<dbReference type="AlphaFoldDB" id="A0A2P1PWB1"/>
<feature type="domain" description="PII-uridylyltransferase/Glutamine-synthetase adenylyltransferase" evidence="9">
    <location>
        <begin position="886"/>
        <end position="964"/>
    </location>
</feature>
<feature type="domain" description="PII-uridylyltransferase/Glutamine-synthetase adenylyltransferase" evidence="9">
    <location>
        <begin position="381"/>
        <end position="519"/>
    </location>
</feature>
<feature type="region of interest" description="Adenylyl removase" evidence="7">
    <location>
        <begin position="1"/>
        <end position="524"/>
    </location>
</feature>
<keyword evidence="11" id="KW-1185">Reference proteome</keyword>
<dbReference type="NCBIfam" id="NF008292">
    <property type="entry name" value="PRK11072.1"/>
    <property type="match status" value="1"/>
</dbReference>
<comment type="catalytic activity">
    <reaction evidence="7">
        <text>[glutamine synthetase]-L-tyrosine + ATP = [glutamine synthetase]-O(4)-(5'-adenylyl)-L-tyrosine + diphosphate</text>
        <dbReference type="Rhea" id="RHEA:18589"/>
        <dbReference type="Rhea" id="RHEA-COMP:10660"/>
        <dbReference type="Rhea" id="RHEA-COMP:10661"/>
        <dbReference type="ChEBI" id="CHEBI:30616"/>
        <dbReference type="ChEBI" id="CHEBI:33019"/>
        <dbReference type="ChEBI" id="CHEBI:46858"/>
        <dbReference type="ChEBI" id="CHEBI:83624"/>
        <dbReference type="EC" id="2.7.7.42"/>
    </reaction>
</comment>
<evidence type="ECO:0000256" key="2">
    <source>
        <dbReference type="ARBA" id="ARBA00022695"/>
    </source>
</evidence>
<dbReference type="InterPro" id="IPR005190">
    <property type="entry name" value="GlnE_rpt_dom"/>
</dbReference>
<dbReference type="GO" id="GO:0000287">
    <property type="term" value="F:magnesium ion binding"/>
    <property type="evidence" value="ECO:0007669"/>
    <property type="project" value="UniProtKB-UniRule"/>
</dbReference>
<dbReference type="Gene3D" id="1.20.120.330">
    <property type="entry name" value="Nucleotidyltransferases domain 2"/>
    <property type="match status" value="2"/>
</dbReference>
<reference evidence="10 11" key="2">
    <citation type="submission" date="2018-03" db="EMBL/GenBank/DDBJ databases">
        <authorList>
            <person name="Keele B.F."/>
        </authorList>
    </citation>
    <scope>NUCLEOTIDE SEQUENCE [LARGE SCALE GENOMIC DNA]</scope>
    <source>
        <strain evidence="10 11">D13</strain>
    </source>
</reference>
<feature type="region of interest" description="Adenylyl transferase" evidence="7">
    <location>
        <begin position="528"/>
        <end position="1001"/>
    </location>
</feature>
<comment type="similarity">
    <text evidence="7">Belongs to the GlnE family.</text>
</comment>
<evidence type="ECO:0000259" key="9">
    <source>
        <dbReference type="Pfam" id="PF08335"/>
    </source>
</evidence>
<evidence type="ECO:0000259" key="8">
    <source>
        <dbReference type="Pfam" id="PF03710"/>
    </source>
</evidence>
<dbReference type="Gene3D" id="1.20.120.1510">
    <property type="match status" value="1"/>
</dbReference>
<keyword evidence="4 7" id="KW-0067">ATP-binding</keyword>
<dbReference type="OrthoDB" id="9759366at2"/>
<dbReference type="PANTHER" id="PTHR30621:SF0">
    <property type="entry name" value="BIFUNCTIONAL GLUTAMINE SYNTHETASE ADENYLYLTRANSFERASE_ADENYLYL-REMOVING ENZYME"/>
    <property type="match status" value="1"/>
</dbReference>
<dbReference type="EC" id="2.7.7.42" evidence="7"/>
<comment type="function">
    <text evidence="7">Involved in the regulation of glutamine synthetase GlnA, a key enzyme in the process to assimilate ammonia. When cellular nitrogen levels are high, the C-terminal adenylyl transferase (AT) inactivates GlnA by covalent transfer of an adenylyl group from ATP to specific tyrosine residue of GlnA, thus reducing its activity. Conversely, when nitrogen levels are low, the N-terminal adenylyl removase (AR) activates GlnA by removing the adenylyl group by phosphorolysis, increasing its activity. The regulatory region of GlnE binds the signal transduction protein PII (GlnB) which indicates the nitrogen status of the cell.</text>
</comment>
<protein>
    <recommendedName>
        <fullName evidence="7">Bifunctional glutamine synthetase adenylyltransferase/adenylyl-removing enzyme</fullName>
    </recommendedName>
    <alternativeName>
        <fullName evidence="7">ATP:glutamine synthetase adenylyltransferase</fullName>
    </alternativeName>
    <alternativeName>
        <fullName evidence="7">ATase</fullName>
    </alternativeName>
    <domain>
        <recommendedName>
            <fullName evidence="7">Glutamine synthetase adenylyl-L-tyrosine phosphorylase</fullName>
            <ecNumber evidence="7">2.7.7.89</ecNumber>
        </recommendedName>
        <alternativeName>
            <fullName evidence="7">Adenylyl removase</fullName>
            <shortName evidence="7">AR</shortName>
            <shortName evidence="7">AT-N</shortName>
        </alternativeName>
    </domain>
    <domain>
        <recommendedName>
            <fullName evidence="7">Glutamine synthetase adenylyl transferase</fullName>
            <ecNumber evidence="7">2.7.7.42</ecNumber>
        </recommendedName>
        <alternativeName>
            <fullName evidence="7">Adenylyl transferase</fullName>
            <shortName evidence="7">AT</shortName>
            <shortName evidence="7">AT-C</shortName>
        </alternativeName>
    </domain>
</protein>
<keyword evidence="5 7" id="KW-0460">Magnesium</keyword>
<accession>A0A2P1PWB1</accession>
<comment type="cofactor">
    <cofactor evidence="7">
        <name>Mg(2+)</name>
        <dbReference type="ChEBI" id="CHEBI:18420"/>
    </cofactor>
</comment>
<organism evidence="10 11">
    <name type="scientific">Ahniella affigens</name>
    <dbReference type="NCBI Taxonomy" id="2021234"/>
    <lineage>
        <taxon>Bacteria</taxon>
        <taxon>Pseudomonadati</taxon>
        <taxon>Pseudomonadota</taxon>
        <taxon>Gammaproteobacteria</taxon>
        <taxon>Lysobacterales</taxon>
        <taxon>Rhodanobacteraceae</taxon>
        <taxon>Ahniella</taxon>
    </lineage>
</organism>
<feature type="domain" description="Glutamate-ammonia ligase adenylyltransferase repeated" evidence="8">
    <location>
        <begin position="623"/>
        <end position="864"/>
    </location>
</feature>
<dbReference type="SUPFAM" id="SSF81593">
    <property type="entry name" value="Nucleotidyltransferase substrate binding subunit/domain"/>
    <property type="match status" value="2"/>
</dbReference>
<keyword evidence="10" id="KW-0436">Ligase</keyword>
<dbReference type="Proteomes" id="UP000241074">
    <property type="component" value="Chromosome"/>
</dbReference>
<dbReference type="EMBL" id="CP027860">
    <property type="protein sequence ID" value="AVP99133.1"/>
    <property type="molecule type" value="Genomic_DNA"/>
</dbReference>
<dbReference type="PANTHER" id="PTHR30621">
    <property type="entry name" value="GLUTAMINE SYNTHETASE ADENYLYLTRANSFERASE"/>
    <property type="match status" value="1"/>
</dbReference>
<dbReference type="FunFam" id="3.30.460.10:FF:000009">
    <property type="entry name" value="Bifunctional glutamine synthetase adenylyltransferase/adenylyl-removing enzyme"/>
    <property type="match status" value="1"/>
</dbReference>
<name>A0A2P1PWB1_9GAMM</name>
<dbReference type="GO" id="GO:0016874">
    <property type="term" value="F:ligase activity"/>
    <property type="evidence" value="ECO:0007669"/>
    <property type="project" value="UniProtKB-KW"/>
</dbReference>
<evidence type="ECO:0000313" key="11">
    <source>
        <dbReference type="Proteomes" id="UP000241074"/>
    </source>
</evidence>
<keyword evidence="1 7" id="KW-0808">Transferase</keyword>
<proteinExistence type="inferred from homology"/>
<dbReference type="InterPro" id="IPR013546">
    <property type="entry name" value="PII_UdlTrfase/GS_AdlTrfase"/>
</dbReference>
<evidence type="ECO:0000256" key="6">
    <source>
        <dbReference type="ARBA" id="ARBA00023268"/>
    </source>
</evidence>
<dbReference type="Pfam" id="PF03710">
    <property type="entry name" value="GlnE"/>
    <property type="match status" value="2"/>
</dbReference>
<dbReference type="GO" id="GO:0047388">
    <property type="term" value="F:[glutamine synthetase]-adenylyl-L-tyrosine phosphorylase activity"/>
    <property type="evidence" value="ECO:0007669"/>
    <property type="project" value="UniProtKB-EC"/>
</dbReference>
<feature type="domain" description="Glutamate-ammonia ligase adenylyltransferase repeated" evidence="8">
    <location>
        <begin position="173"/>
        <end position="356"/>
    </location>
</feature>